<dbReference type="Proteomes" id="UP000243525">
    <property type="component" value="Unassembled WGS sequence"/>
</dbReference>
<sequence length="67" mass="7434">MTTMQNHKVEVWILSILVFLFGASGLYAGFNHHGYLAFLLGVFCGKASTRLYTTIKKAGELKLVQAK</sequence>
<keyword evidence="3" id="KW-1185">Reference proteome</keyword>
<protein>
    <submittedName>
        <fullName evidence="2">Uncharacterized protein</fullName>
    </submittedName>
</protein>
<proteinExistence type="predicted"/>
<gene>
    <name evidence="2" type="ORF">C8N47_12316</name>
</gene>
<evidence type="ECO:0000313" key="2">
    <source>
        <dbReference type="EMBL" id="PTN06295.1"/>
    </source>
</evidence>
<name>A0A2T5BY06_9BACT</name>
<keyword evidence="1" id="KW-0472">Membrane</keyword>
<keyword evidence="1" id="KW-1133">Transmembrane helix</keyword>
<organism evidence="2 3">
    <name type="scientific">Mangrovibacterium marinum</name>
    <dbReference type="NCBI Taxonomy" id="1639118"/>
    <lineage>
        <taxon>Bacteria</taxon>
        <taxon>Pseudomonadati</taxon>
        <taxon>Bacteroidota</taxon>
        <taxon>Bacteroidia</taxon>
        <taxon>Marinilabiliales</taxon>
        <taxon>Prolixibacteraceae</taxon>
        <taxon>Mangrovibacterium</taxon>
    </lineage>
</organism>
<reference evidence="2 3" key="1">
    <citation type="submission" date="2018-04" db="EMBL/GenBank/DDBJ databases">
        <title>Genomic Encyclopedia of Archaeal and Bacterial Type Strains, Phase II (KMG-II): from individual species to whole genera.</title>
        <authorList>
            <person name="Goeker M."/>
        </authorList>
    </citation>
    <scope>NUCLEOTIDE SEQUENCE [LARGE SCALE GENOMIC DNA]</scope>
    <source>
        <strain evidence="2 3">DSM 28823</strain>
    </source>
</reference>
<evidence type="ECO:0000313" key="3">
    <source>
        <dbReference type="Proteomes" id="UP000243525"/>
    </source>
</evidence>
<accession>A0A2T5BY06</accession>
<dbReference type="AlphaFoldDB" id="A0A2T5BY06"/>
<keyword evidence="1" id="KW-0812">Transmembrane</keyword>
<feature type="transmembrane region" description="Helical" evidence="1">
    <location>
        <begin position="12"/>
        <end position="30"/>
    </location>
</feature>
<comment type="caution">
    <text evidence="2">The sequence shown here is derived from an EMBL/GenBank/DDBJ whole genome shotgun (WGS) entry which is preliminary data.</text>
</comment>
<evidence type="ECO:0000256" key="1">
    <source>
        <dbReference type="SAM" id="Phobius"/>
    </source>
</evidence>
<dbReference type="EMBL" id="QAAD01000023">
    <property type="protein sequence ID" value="PTN06295.1"/>
    <property type="molecule type" value="Genomic_DNA"/>
</dbReference>